<dbReference type="SUPFAM" id="SSF51905">
    <property type="entry name" value="FAD/NAD(P)-binding domain"/>
    <property type="match status" value="1"/>
</dbReference>
<gene>
    <name evidence="5" type="ORF">ACFSDA_03665</name>
</gene>
<dbReference type="InterPro" id="IPR023753">
    <property type="entry name" value="FAD/NAD-binding_dom"/>
</dbReference>
<evidence type="ECO:0000256" key="3">
    <source>
        <dbReference type="ARBA" id="ARBA00048132"/>
    </source>
</evidence>
<reference evidence="6" key="1">
    <citation type="journal article" date="2019" name="Int. J. Syst. Evol. Microbiol.">
        <title>The Global Catalogue of Microorganisms (GCM) 10K type strain sequencing project: providing services to taxonomists for standard genome sequencing and annotation.</title>
        <authorList>
            <consortium name="The Broad Institute Genomics Platform"/>
            <consortium name="The Broad Institute Genome Sequencing Center for Infectious Disease"/>
            <person name="Wu L."/>
            <person name="Ma J."/>
        </authorList>
    </citation>
    <scope>NUCLEOTIDE SEQUENCE [LARGE SCALE GENOMIC DNA]</scope>
    <source>
        <strain evidence="6">JCM 11650</strain>
    </source>
</reference>
<comment type="caution">
    <text evidence="5">The sequence shown here is derived from an EMBL/GenBank/DDBJ whole genome shotgun (WGS) entry which is preliminary data.</text>
</comment>
<protein>
    <submittedName>
        <fullName evidence="5">NAD(P)/FAD-dependent oxidoreductase</fullName>
    </submittedName>
</protein>
<evidence type="ECO:0000256" key="1">
    <source>
        <dbReference type="ARBA" id="ARBA00022630"/>
    </source>
</evidence>
<evidence type="ECO:0000313" key="5">
    <source>
        <dbReference type="EMBL" id="MFD1834166.1"/>
    </source>
</evidence>
<dbReference type="RefSeq" id="WP_137769059.1">
    <property type="nucleotide sequence ID" value="NZ_BAAAIS010000002.1"/>
</dbReference>
<evidence type="ECO:0000256" key="2">
    <source>
        <dbReference type="ARBA" id="ARBA00023002"/>
    </source>
</evidence>
<dbReference type="PANTHER" id="PTHR48105">
    <property type="entry name" value="THIOREDOXIN REDUCTASE 1-RELATED-RELATED"/>
    <property type="match status" value="1"/>
</dbReference>
<evidence type="ECO:0000259" key="4">
    <source>
        <dbReference type="Pfam" id="PF07992"/>
    </source>
</evidence>
<dbReference type="InterPro" id="IPR050097">
    <property type="entry name" value="Ferredoxin-NADP_redctase_2"/>
</dbReference>
<dbReference type="Pfam" id="PF07992">
    <property type="entry name" value="Pyr_redox_2"/>
    <property type="match status" value="1"/>
</dbReference>
<sequence>MTAPVPTTAPALPELVDVAVIGGGAAGLNAALQLGRSLRSVVVLDAGTPRNAPAEGVHGLLGHEGTPPLELLARGREEVRSYGGVILEDAVLAARPADPVDGDLRFDLDLASGARLTARRIIVATGVRDELPELPGLAEHWGHGLVHCPYCHGYEVRDRAIGIVAVGPGSVHQALMFRQLSEDVIYLVRGTELPEDGRALLAARGVRIIEEDVVEVLAAEEADPVTGSRVAGVRLASGETLAREVLAVASRVHPRLDGLEGLGLGIEEMPGGFGEKVPTAMAGVTAVPGVWAAGNVAEPMAQVGASAAGGALAGAHVNGDLVMAEAQAAAVSAASAN</sequence>
<evidence type="ECO:0000313" key="6">
    <source>
        <dbReference type="Proteomes" id="UP001597280"/>
    </source>
</evidence>
<name>A0ABW4PXL5_9MICO</name>
<keyword evidence="6" id="KW-1185">Reference proteome</keyword>
<dbReference type="PRINTS" id="PR00469">
    <property type="entry name" value="PNDRDTASEII"/>
</dbReference>
<dbReference type="InterPro" id="IPR036188">
    <property type="entry name" value="FAD/NAD-bd_sf"/>
</dbReference>
<proteinExistence type="predicted"/>
<keyword evidence="2" id="KW-0560">Oxidoreductase</keyword>
<keyword evidence="1" id="KW-0285">Flavoprotein</keyword>
<comment type="catalytic activity">
    <reaction evidence="3">
        <text>[thioredoxin]-dithiol + NADP(+) = [thioredoxin]-disulfide + NADPH + H(+)</text>
        <dbReference type="Rhea" id="RHEA:20345"/>
        <dbReference type="Rhea" id="RHEA-COMP:10698"/>
        <dbReference type="Rhea" id="RHEA-COMP:10700"/>
        <dbReference type="ChEBI" id="CHEBI:15378"/>
        <dbReference type="ChEBI" id="CHEBI:29950"/>
        <dbReference type="ChEBI" id="CHEBI:50058"/>
        <dbReference type="ChEBI" id="CHEBI:57783"/>
        <dbReference type="ChEBI" id="CHEBI:58349"/>
        <dbReference type="EC" id="1.8.1.9"/>
    </reaction>
</comment>
<organism evidence="5 6">
    <name type="scientific">Brachybacterium rhamnosum</name>
    <dbReference type="NCBI Taxonomy" id="173361"/>
    <lineage>
        <taxon>Bacteria</taxon>
        <taxon>Bacillati</taxon>
        <taxon>Actinomycetota</taxon>
        <taxon>Actinomycetes</taxon>
        <taxon>Micrococcales</taxon>
        <taxon>Dermabacteraceae</taxon>
        <taxon>Brachybacterium</taxon>
    </lineage>
</organism>
<dbReference type="Gene3D" id="3.50.50.60">
    <property type="entry name" value="FAD/NAD(P)-binding domain"/>
    <property type="match status" value="2"/>
</dbReference>
<feature type="domain" description="FAD/NAD(P)-binding" evidence="4">
    <location>
        <begin position="17"/>
        <end position="306"/>
    </location>
</feature>
<dbReference type="EMBL" id="JBHUFL010000002">
    <property type="protein sequence ID" value="MFD1834166.1"/>
    <property type="molecule type" value="Genomic_DNA"/>
</dbReference>
<dbReference type="Proteomes" id="UP001597280">
    <property type="component" value="Unassembled WGS sequence"/>
</dbReference>
<accession>A0ABW4PXL5</accession>
<dbReference type="PRINTS" id="PR00368">
    <property type="entry name" value="FADPNR"/>
</dbReference>